<keyword evidence="4" id="KW-0566">Pantothenate biosynthesis</keyword>
<proteinExistence type="inferred from homology"/>
<evidence type="ECO:0000256" key="2">
    <source>
        <dbReference type="ARBA" id="ARBA00022857"/>
    </source>
</evidence>
<gene>
    <name evidence="7" type="ORF">AF333_12395</name>
    <name evidence="8" type="ORF">SAMN04487909_10753</name>
</gene>
<dbReference type="GO" id="GO:0008677">
    <property type="term" value="F:2-dehydropantoate 2-reductase activity"/>
    <property type="evidence" value="ECO:0007669"/>
    <property type="project" value="UniProtKB-EC"/>
</dbReference>
<dbReference type="PANTHER" id="PTHR21708:SF26">
    <property type="entry name" value="2-DEHYDROPANTOATE 2-REDUCTASE"/>
    <property type="match status" value="1"/>
</dbReference>
<dbReference type="Proteomes" id="UP000182836">
    <property type="component" value="Unassembled WGS sequence"/>
</dbReference>
<dbReference type="EC" id="1.1.1.169" evidence="4"/>
<dbReference type="InterPro" id="IPR008927">
    <property type="entry name" value="6-PGluconate_DH-like_C_sf"/>
</dbReference>
<dbReference type="Gene3D" id="3.40.50.720">
    <property type="entry name" value="NAD(P)-binding Rossmann-like Domain"/>
    <property type="match status" value="1"/>
</dbReference>
<reference evidence="7 9" key="1">
    <citation type="submission" date="2015-07" db="EMBL/GenBank/DDBJ databases">
        <title>Fjat-14205 dsm 2895.</title>
        <authorList>
            <person name="Liu B."/>
            <person name="Wang J."/>
            <person name="Zhu Y."/>
            <person name="Liu G."/>
            <person name="Chen Q."/>
            <person name="Chen Z."/>
            <person name="Lan J."/>
            <person name="Che J."/>
            <person name="Ge C."/>
            <person name="Shi H."/>
            <person name="Pan Z."/>
            <person name="Liu X."/>
        </authorList>
    </citation>
    <scope>NUCLEOTIDE SEQUENCE [LARGE SCALE GENOMIC DNA]</scope>
    <source>
        <strain evidence="7 9">DSM 2895</strain>
    </source>
</reference>
<dbReference type="PANTHER" id="PTHR21708">
    <property type="entry name" value="PROBABLE 2-DEHYDROPANTOATE 2-REDUCTASE"/>
    <property type="match status" value="1"/>
</dbReference>
<reference evidence="8 10" key="2">
    <citation type="submission" date="2016-10" db="EMBL/GenBank/DDBJ databases">
        <authorList>
            <person name="de Groot N.N."/>
        </authorList>
    </citation>
    <scope>NUCLEOTIDE SEQUENCE [LARGE SCALE GENOMIC DNA]</scope>
    <source>
        <strain evidence="8 10">DSM 2895</strain>
    </source>
</reference>
<dbReference type="Proteomes" id="UP000037269">
    <property type="component" value="Unassembled WGS sequence"/>
</dbReference>
<dbReference type="InterPro" id="IPR013328">
    <property type="entry name" value="6PGD_dom2"/>
</dbReference>
<dbReference type="InterPro" id="IPR013752">
    <property type="entry name" value="KPA_reductase"/>
</dbReference>
<dbReference type="OrthoDB" id="9793586at2"/>
<dbReference type="PATRIC" id="fig|47500.8.peg.4568"/>
<dbReference type="SUPFAM" id="SSF48179">
    <property type="entry name" value="6-phosphogluconate dehydrogenase C-terminal domain-like"/>
    <property type="match status" value="1"/>
</dbReference>
<dbReference type="SUPFAM" id="SSF51735">
    <property type="entry name" value="NAD(P)-binding Rossmann-fold domains"/>
    <property type="match status" value="1"/>
</dbReference>
<evidence type="ECO:0000259" key="5">
    <source>
        <dbReference type="Pfam" id="PF02558"/>
    </source>
</evidence>
<feature type="domain" description="Ketopantoate reductase C-terminal" evidence="6">
    <location>
        <begin position="177"/>
        <end position="301"/>
    </location>
</feature>
<dbReference type="GO" id="GO:0015940">
    <property type="term" value="P:pantothenate biosynthetic process"/>
    <property type="evidence" value="ECO:0007669"/>
    <property type="project" value="UniProtKB-UniPathway"/>
</dbReference>
<keyword evidence="9" id="KW-1185">Reference proteome</keyword>
<evidence type="ECO:0000313" key="8">
    <source>
        <dbReference type="EMBL" id="SDI73865.1"/>
    </source>
</evidence>
<dbReference type="InterPro" id="IPR003710">
    <property type="entry name" value="ApbA"/>
</dbReference>
<comment type="similarity">
    <text evidence="1 4">Belongs to the ketopantoate reductase family.</text>
</comment>
<keyword evidence="3 4" id="KW-0560">Oxidoreductase</keyword>
<protein>
    <recommendedName>
        <fullName evidence="4">2-dehydropantoate 2-reductase</fullName>
        <ecNumber evidence="4">1.1.1.169</ecNumber>
    </recommendedName>
    <alternativeName>
        <fullName evidence="4">Ketopantoate reductase</fullName>
    </alternativeName>
</protein>
<sequence length="306" mass="34026">MRFLIVGAGAIGGYFGGRLAQKGEDVTFLVRSQKRKQLEETGLHVKSIHGNFHTPIRMLTSGEPADPFDCIILSVKAYHLQQVQQDIALYIGENTLLLPLLNGYDHFASLKKAFGERNVLGGLCFIETTLDQEGTIIQTSTRHDIVFGEWEGGISDRTDVLLHHLDKAGFTATLSENIQRDIWQKYIFISSMSGITTLMGTPVGPILATPQARTVYERLVHEIVAIARNYGAPVDEGTEARTLKTMESLHPEMKSSMQRDMEKRLPVETDHLHGALLTLVSPEQGFYPVLEAVYGRLKVYEAMLGS</sequence>
<dbReference type="GO" id="GO:0005737">
    <property type="term" value="C:cytoplasm"/>
    <property type="evidence" value="ECO:0007669"/>
    <property type="project" value="TreeGrafter"/>
</dbReference>
<accession>A0A0D1VV77</accession>
<dbReference type="Gene3D" id="1.10.1040.10">
    <property type="entry name" value="N-(1-d-carboxylethyl)-l-norvaline Dehydrogenase, domain 2"/>
    <property type="match status" value="1"/>
</dbReference>
<dbReference type="STRING" id="47500.AF333_12395"/>
<evidence type="ECO:0000256" key="4">
    <source>
        <dbReference type="RuleBase" id="RU362068"/>
    </source>
</evidence>
<feature type="domain" description="Ketopantoate reductase N-terminal" evidence="5">
    <location>
        <begin position="4"/>
        <end position="151"/>
    </location>
</feature>
<evidence type="ECO:0000256" key="1">
    <source>
        <dbReference type="ARBA" id="ARBA00007870"/>
    </source>
</evidence>
<dbReference type="InterPro" id="IPR013332">
    <property type="entry name" value="KPR_N"/>
</dbReference>
<dbReference type="Pfam" id="PF02558">
    <property type="entry name" value="ApbA"/>
    <property type="match status" value="1"/>
</dbReference>
<evidence type="ECO:0000256" key="3">
    <source>
        <dbReference type="ARBA" id="ARBA00023002"/>
    </source>
</evidence>
<dbReference type="GeneID" id="42305974"/>
<comment type="pathway">
    <text evidence="4">Cofactor biosynthesis; (R)-pantothenate biosynthesis; (R)-pantoate from 3-methyl-2-oxobutanoate: step 2/2.</text>
</comment>
<dbReference type="Pfam" id="PF08546">
    <property type="entry name" value="ApbA_C"/>
    <property type="match status" value="1"/>
</dbReference>
<comment type="function">
    <text evidence="4">Catalyzes the NADPH-dependent reduction of ketopantoate into pantoic acid.</text>
</comment>
<dbReference type="InterPro" id="IPR036291">
    <property type="entry name" value="NAD(P)-bd_dom_sf"/>
</dbReference>
<dbReference type="RefSeq" id="WP_043068890.1">
    <property type="nucleotide sequence ID" value="NZ_BJOA01000154.1"/>
</dbReference>
<keyword evidence="2 4" id="KW-0521">NADP</keyword>
<evidence type="ECO:0000313" key="9">
    <source>
        <dbReference type="Proteomes" id="UP000037269"/>
    </source>
</evidence>
<evidence type="ECO:0000313" key="10">
    <source>
        <dbReference type="Proteomes" id="UP000182836"/>
    </source>
</evidence>
<evidence type="ECO:0000259" key="6">
    <source>
        <dbReference type="Pfam" id="PF08546"/>
    </source>
</evidence>
<evidence type="ECO:0000313" key="7">
    <source>
        <dbReference type="EMBL" id="KON96165.1"/>
    </source>
</evidence>
<name>A0A0D1VV77_ANEMI</name>
<dbReference type="InterPro" id="IPR051402">
    <property type="entry name" value="KPR-Related"/>
</dbReference>
<dbReference type="EMBL" id="LGUG01000004">
    <property type="protein sequence ID" value="KON96165.1"/>
    <property type="molecule type" value="Genomic_DNA"/>
</dbReference>
<dbReference type="EMBL" id="FNED01000007">
    <property type="protein sequence ID" value="SDI73865.1"/>
    <property type="molecule type" value="Genomic_DNA"/>
</dbReference>
<dbReference type="AlphaFoldDB" id="A0A0D1VV77"/>
<dbReference type="NCBIfam" id="TIGR00745">
    <property type="entry name" value="apbA_panE"/>
    <property type="match status" value="1"/>
</dbReference>
<dbReference type="FunFam" id="1.10.1040.10:FF:000017">
    <property type="entry name" value="2-dehydropantoate 2-reductase"/>
    <property type="match status" value="1"/>
</dbReference>
<dbReference type="UniPathway" id="UPA00028">
    <property type="reaction ID" value="UER00004"/>
</dbReference>
<dbReference type="FunFam" id="3.40.50.720:FF:000307">
    <property type="entry name" value="2-dehydropantoate 2-reductase"/>
    <property type="match status" value="1"/>
</dbReference>
<organism evidence="7 9">
    <name type="scientific">Aneurinibacillus migulanus</name>
    <name type="common">Bacillus migulanus</name>
    <dbReference type="NCBI Taxonomy" id="47500"/>
    <lineage>
        <taxon>Bacteria</taxon>
        <taxon>Bacillati</taxon>
        <taxon>Bacillota</taxon>
        <taxon>Bacilli</taxon>
        <taxon>Bacillales</taxon>
        <taxon>Paenibacillaceae</taxon>
        <taxon>Aneurinibacillus group</taxon>
        <taxon>Aneurinibacillus</taxon>
    </lineage>
</organism>
<comment type="catalytic activity">
    <reaction evidence="4">
        <text>(R)-pantoate + NADP(+) = 2-dehydropantoate + NADPH + H(+)</text>
        <dbReference type="Rhea" id="RHEA:16233"/>
        <dbReference type="ChEBI" id="CHEBI:11561"/>
        <dbReference type="ChEBI" id="CHEBI:15378"/>
        <dbReference type="ChEBI" id="CHEBI:15980"/>
        <dbReference type="ChEBI" id="CHEBI:57783"/>
        <dbReference type="ChEBI" id="CHEBI:58349"/>
        <dbReference type="EC" id="1.1.1.169"/>
    </reaction>
</comment>